<protein>
    <recommendedName>
        <fullName evidence="6 7">Large ribosomal subunit protein uL18</fullName>
    </recommendedName>
</protein>
<feature type="compositionally biased region" description="Basic residues" evidence="8">
    <location>
        <begin position="1"/>
        <end position="23"/>
    </location>
</feature>
<dbReference type="EMBL" id="PUIB01000019">
    <property type="protein sequence ID" value="PQO31455.1"/>
    <property type="molecule type" value="Genomic_DNA"/>
</dbReference>
<keyword evidence="5 7" id="KW-0687">Ribonucleoprotein</keyword>
<proteinExistence type="inferred from homology"/>
<evidence type="ECO:0000313" key="9">
    <source>
        <dbReference type="EMBL" id="PQO31455.1"/>
    </source>
</evidence>
<evidence type="ECO:0000256" key="3">
    <source>
        <dbReference type="ARBA" id="ARBA00022884"/>
    </source>
</evidence>
<keyword evidence="4 7" id="KW-0689">Ribosomal protein</keyword>
<sequence>MNKQKFIAKQRKRRSNHVRRKARGNAERPRLTIFRSNNHIYCQIIDDEAGRTLVSASSRDKDLRAEGTAGNCEAAASIGKAIAEKALAAGLKQVCFDRGHFRYNGRVAALAAAAREGGLDF</sequence>
<evidence type="ECO:0000256" key="6">
    <source>
        <dbReference type="ARBA" id="ARBA00035197"/>
    </source>
</evidence>
<reference evidence="9 10" key="1">
    <citation type="submission" date="2018-02" db="EMBL/GenBank/DDBJ databases">
        <title>Comparative genomes isolates from brazilian mangrove.</title>
        <authorList>
            <person name="Araujo J.E."/>
            <person name="Taketani R.G."/>
            <person name="Silva M.C.P."/>
            <person name="Loureco M.V."/>
            <person name="Andreote F.D."/>
        </authorList>
    </citation>
    <scope>NUCLEOTIDE SEQUENCE [LARGE SCALE GENOMIC DNA]</scope>
    <source>
        <strain evidence="9 10">NAP PRIS-MGV</strain>
    </source>
</reference>
<evidence type="ECO:0000313" key="10">
    <source>
        <dbReference type="Proteomes" id="UP000239388"/>
    </source>
</evidence>
<dbReference type="GO" id="GO:0006412">
    <property type="term" value="P:translation"/>
    <property type="evidence" value="ECO:0007669"/>
    <property type="project" value="UniProtKB-UniRule"/>
</dbReference>
<evidence type="ECO:0000256" key="7">
    <source>
        <dbReference type="HAMAP-Rule" id="MF_01337"/>
    </source>
</evidence>
<comment type="caution">
    <text evidence="9">The sequence shown here is derived from an EMBL/GenBank/DDBJ whole genome shotgun (WGS) entry which is preliminary data.</text>
</comment>
<comment type="subunit">
    <text evidence="7">Part of the 50S ribosomal subunit; part of the 5S rRNA/L5/L18/L25 subcomplex. Contacts the 5S and 23S rRNAs.</text>
</comment>
<gene>
    <name evidence="7" type="primary">rplR</name>
    <name evidence="9" type="ORF">C5Y98_18670</name>
</gene>
<dbReference type="AlphaFoldDB" id="A0A2S8FH12"/>
<dbReference type="Pfam" id="PF00861">
    <property type="entry name" value="Ribosomal_L18p"/>
    <property type="match status" value="1"/>
</dbReference>
<dbReference type="InterPro" id="IPR057268">
    <property type="entry name" value="Ribosomal_L18"/>
</dbReference>
<dbReference type="PANTHER" id="PTHR12899:SF3">
    <property type="entry name" value="LARGE RIBOSOMAL SUBUNIT PROTEIN UL18M"/>
    <property type="match status" value="1"/>
</dbReference>
<keyword evidence="3 7" id="KW-0694">RNA-binding</keyword>
<dbReference type="PANTHER" id="PTHR12899">
    <property type="entry name" value="39S RIBOSOMAL PROTEIN L18, MITOCHONDRIAL"/>
    <property type="match status" value="1"/>
</dbReference>
<dbReference type="CDD" id="cd00432">
    <property type="entry name" value="Ribosomal_L18_L5e"/>
    <property type="match status" value="1"/>
</dbReference>
<dbReference type="InterPro" id="IPR005484">
    <property type="entry name" value="Ribosomal_uL18_bac/plant/anim"/>
</dbReference>
<dbReference type="FunFam" id="3.30.420.100:FF:000001">
    <property type="entry name" value="50S ribosomal protein L18"/>
    <property type="match status" value="1"/>
</dbReference>
<evidence type="ECO:0000256" key="2">
    <source>
        <dbReference type="ARBA" id="ARBA00022730"/>
    </source>
</evidence>
<dbReference type="RefSeq" id="WP_105356395.1">
    <property type="nucleotide sequence ID" value="NZ_PUIB01000019.1"/>
</dbReference>
<dbReference type="InterPro" id="IPR004389">
    <property type="entry name" value="Ribosomal_uL18_bac-type"/>
</dbReference>
<dbReference type="HAMAP" id="MF_01337_B">
    <property type="entry name" value="Ribosomal_uL18_B"/>
    <property type="match status" value="1"/>
</dbReference>
<name>A0A2S8FH12_9BACT</name>
<dbReference type="OrthoDB" id="9810939at2"/>
<evidence type="ECO:0000256" key="5">
    <source>
        <dbReference type="ARBA" id="ARBA00023274"/>
    </source>
</evidence>
<dbReference type="Gene3D" id="3.30.420.100">
    <property type="match status" value="1"/>
</dbReference>
<evidence type="ECO:0000256" key="1">
    <source>
        <dbReference type="ARBA" id="ARBA00007116"/>
    </source>
</evidence>
<evidence type="ECO:0000256" key="4">
    <source>
        <dbReference type="ARBA" id="ARBA00022980"/>
    </source>
</evidence>
<dbReference type="GO" id="GO:0022625">
    <property type="term" value="C:cytosolic large ribosomal subunit"/>
    <property type="evidence" value="ECO:0007669"/>
    <property type="project" value="TreeGrafter"/>
</dbReference>
<comment type="similarity">
    <text evidence="1 7">Belongs to the universal ribosomal protein uL18 family.</text>
</comment>
<feature type="region of interest" description="Disordered" evidence="8">
    <location>
        <begin position="1"/>
        <end position="27"/>
    </location>
</feature>
<dbReference type="NCBIfam" id="TIGR00060">
    <property type="entry name" value="L18_bact"/>
    <property type="match status" value="1"/>
</dbReference>
<organism evidence="9 10">
    <name type="scientific">Blastopirellula marina</name>
    <dbReference type="NCBI Taxonomy" id="124"/>
    <lineage>
        <taxon>Bacteria</taxon>
        <taxon>Pseudomonadati</taxon>
        <taxon>Planctomycetota</taxon>
        <taxon>Planctomycetia</taxon>
        <taxon>Pirellulales</taxon>
        <taxon>Pirellulaceae</taxon>
        <taxon>Blastopirellula</taxon>
    </lineage>
</organism>
<dbReference type="GO" id="GO:0008097">
    <property type="term" value="F:5S rRNA binding"/>
    <property type="evidence" value="ECO:0007669"/>
    <property type="project" value="TreeGrafter"/>
</dbReference>
<evidence type="ECO:0000256" key="8">
    <source>
        <dbReference type="SAM" id="MobiDB-lite"/>
    </source>
</evidence>
<comment type="function">
    <text evidence="7">This is one of the proteins that bind and probably mediate the attachment of the 5S RNA into the large ribosomal subunit, where it forms part of the central protuberance.</text>
</comment>
<dbReference type="GO" id="GO:0003735">
    <property type="term" value="F:structural constituent of ribosome"/>
    <property type="evidence" value="ECO:0007669"/>
    <property type="project" value="InterPro"/>
</dbReference>
<dbReference type="Proteomes" id="UP000239388">
    <property type="component" value="Unassembled WGS sequence"/>
</dbReference>
<dbReference type="SUPFAM" id="SSF53137">
    <property type="entry name" value="Translational machinery components"/>
    <property type="match status" value="1"/>
</dbReference>
<accession>A0A2S8FH12</accession>
<keyword evidence="2 7" id="KW-0699">rRNA-binding</keyword>